<evidence type="ECO:0000256" key="1">
    <source>
        <dbReference type="SAM" id="Phobius"/>
    </source>
</evidence>
<comment type="caution">
    <text evidence="3">The sequence shown here is derived from an EMBL/GenBank/DDBJ whole genome shotgun (WGS) entry which is preliminary data.</text>
</comment>
<evidence type="ECO:0000313" key="3">
    <source>
        <dbReference type="EMBL" id="MBD3926745.1"/>
    </source>
</evidence>
<dbReference type="Proteomes" id="UP000618818">
    <property type="component" value="Unassembled WGS sequence"/>
</dbReference>
<sequence>MRRLLTALLAALLALPPAAAFADDDVTVERTESLTATVVPGSAAPGTTVEVVGSGWPAFTQVQAVLCGDLAIGGSSTCDQSGAVLASATENGMIELDLLVGRPPAPCPCVVRVASYQGSTVAVDAPFTVIGHPVGTPPEPVVPAPRLEVTEVRLEGSGGPAALFGAAPERRVVLTLQNTGTAPAVNPQVRLGVGKSASTEPTSTTTTDLTIEPLQSVEVSVTVGLPIAAFGDYRVVAQVGDDPATAASTTWTAYPWGLIALNVLGLVLLVWGIRRRMTARRRADAAAQAARHRATAEGYALPDVVYVEALGGFLVSPRAASRSRVLRKVDGRLEARDLAALLAGGTRLPDAPSDDTGAAVVDLAAVERWLARRGGRGRSLIDELLDPPPAQVRDGARVSADAVVDIEAADRWLERRDRQKGSA</sequence>
<proteinExistence type="predicted"/>
<name>A0ABR8NHW7_9ACTN</name>
<keyword evidence="1" id="KW-0472">Membrane</keyword>
<keyword evidence="2" id="KW-0732">Signal</keyword>
<dbReference type="RefSeq" id="WP_191196584.1">
    <property type="nucleotide sequence ID" value="NZ_JACXYZ010000003.1"/>
</dbReference>
<feature type="chain" id="PRO_5045086116" description="IPT/TIG domain-containing protein" evidence="2">
    <location>
        <begin position="23"/>
        <end position="423"/>
    </location>
</feature>
<dbReference type="EMBL" id="JACXYZ010000003">
    <property type="protein sequence ID" value="MBD3926745.1"/>
    <property type="molecule type" value="Genomic_DNA"/>
</dbReference>
<feature type="transmembrane region" description="Helical" evidence="1">
    <location>
        <begin position="253"/>
        <end position="273"/>
    </location>
</feature>
<evidence type="ECO:0000256" key="2">
    <source>
        <dbReference type="SAM" id="SignalP"/>
    </source>
</evidence>
<keyword evidence="1" id="KW-0812">Transmembrane</keyword>
<keyword evidence="1" id="KW-1133">Transmembrane helix</keyword>
<keyword evidence="4" id="KW-1185">Reference proteome</keyword>
<accession>A0ABR8NHW7</accession>
<feature type="signal peptide" evidence="2">
    <location>
        <begin position="1"/>
        <end position="22"/>
    </location>
</feature>
<reference evidence="3 4" key="1">
    <citation type="submission" date="2020-09" db="EMBL/GenBank/DDBJ databases">
        <title>novel species in genus Nocardioides.</title>
        <authorList>
            <person name="Zhang G."/>
        </authorList>
    </citation>
    <scope>NUCLEOTIDE SEQUENCE [LARGE SCALE GENOMIC DNA]</scope>
    <source>
        <strain evidence="3 4">KCTC 39551</strain>
    </source>
</reference>
<protein>
    <recommendedName>
        <fullName evidence="5">IPT/TIG domain-containing protein</fullName>
    </recommendedName>
</protein>
<evidence type="ECO:0000313" key="4">
    <source>
        <dbReference type="Proteomes" id="UP000618818"/>
    </source>
</evidence>
<dbReference type="Gene3D" id="2.60.40.230">
    <property type="entry name" value="Neocarzinostatin-like"/>
    <property type="match status" value="1"/>
</dbReference>
<organism evidence="3 4">
    <name type="scientific">Nocardioides cavernae</name>
    <dbReference type="NCBI Taxonomy" id="1921566"/>
    <lineage>
        <taxon>Bacteria</taxon>
        <taxon>Bacillati</taxon>
        <taxon>Actinomycetota</taxon>
        <taxon>Actinomycetes</taxon>
        <taxon>Propionibacteriales</taxon>
        <taxon>Nocardioidaceae</taxon>
        <taxon>Nocardioides</taxon>
    </lineage>
</organism>
<evidence type="ECO:0008006" key="5">
    <source>
        <dbReference type="Google" id="ProtNLM"/>
    </source>
</evidence>
<gene>
    <name evidence="3" type="ORF">IEZ26_19150</name>
</gene>